<evidence type="ECO:0000313" key="5">
    <source>
        <dbReference type="Proteomes" id="UP000726170"/>
    </source>
</evidence>
<keyword evidence="1" id="KW-0547">Nucleotide-binding</keyword>
<dbReference type="EMBL" id="JAHLQF010000003">
    <property type="protein sequence ID" value="MBU5485343.1"/>
    <property type="molecule type" value="Genomic_DNA"/>
</dbReference>
<accession>A0ABS6EJD8</accession>
<dbReference type="SMART" id="SM00382">
    <property type="entry name" value="AAA"/>
    <property type="match status" value="1"/>
</dbReference>
<dbReference type="PROSITE" id="PS00662">
    <property type="entry name" value="T2SP_E"/>
    <property type="match status" value="1"/>
</dbReference>
<evidence type="ECO:0000259" key="3">
    <source>
        <dbReference type="PROSITE" id="PS00662"/>
    </source>
</evidence>
<dbReference type="InterPro" id="IPR003593">
    <property type="entry name" value="AAA+_ATPase"/>
</dbReference>
<dbReference type="InterPro" id="IPR007831">
    <property type="entry name" value="T2SS_GspE_N"/>
</dbReference>
<evidence type="ECO:0000256" key="2">
    <source>
        <dbReference type="ARBA" id="ARBA00022840"/>
    </source>
</evidence>
<evidence type="ECO:0000313" key="4">
    <source>
        <dbReference type="EMBL" id="MBU5485343.1"/>
    </source>
</evidence>
<feature type="domain" description="Bacterial type II secretion system protein E" evidence="3">
    <location>
        <begin position="379"/>
        <end position="393"/>
    </location>
</feature>
<protein>
    <submittedName>
        <fullName evidence="4">Flp pilus assembly complex ATPase component TadA</fullName>
    </submittedName>
</protein>
<evidence type="ECO:0000256" key="1">
    <source>
        <dbReference type="ARBA" id="ARBA00022741"/>
    </source>
</evidence>
<gene>
    <name evidence="4" type="primary">tadA</name>
    <name evidence="4" type="ORF">KQI86_13450</name>
</gene>
<reference evidence="4 5" key="1">
    <citation type="submission" date="2021-06" db="EMBL/GenBank/DDBJ databases">
        <authorList>
            <person name="Sun Q."/>
            <person name="Li D."/>
        </authorList>
    </citation>
    <scope>NUCLEOTIDE SEQUENCE [LARGE SCALE GENOMIC DNA]</scope>
    <source>
        <strain evidence="4 5">MSJ-11</strain>
    </source>
</reference>
<dbReference type="Pfam" id="PF00437">
    <property type="entry name" value="T2SSE"/>
    <property type="match status" value="1"/>
</dbReference>
<dbReference type="Proteomes" id="UP000726170">
    <property type="component" value="Unassembled WGS sequence"/>
</dbReference>
<sequence>MAKIRKRLGEILIDSGLITDEILNRALILQKETGEKLGNLLITKGFATEEQIVDAVKRQLGIDYINLYEINIRPEIIEIIPEAMARKYELLPVDIINGRLLVVMADPLNYFAIEDIKAVTGYVVKTSISLRDIILENIERYYGKSKAEKAAENYGKVYGYKKNINELEEEVYDEEAAPIIKFINTVIDNAILNNASDIHIEAEEDEMRVRYRIDGVLREMIRVDIGMIDAVISRIKIMGDLNIAEKRIPQDGRINYKSKGKNIDLRVSIIPTILGEKVVMRILDKNNFSLGLNKIGLNSKEEKKLKEIIAKPYGIILVCGPTGSGKTTTLYSLLNILNDQSKNIVTIEDPVEYNLRGTNQMQVNNKIGFTFASGLRSILRQDPDIILVGEIRDNETAEISVRSALTGHLVLSTIHTNNAAGSITRLEDMGVESFLISSTVIGIVAQRLVRKICPSCVEEYMSEENEMRILGVKEKVKLKRGKGCNICNGTGYKGRTAIFEIIEINRAIKDIIDLKKGERAIEKEAIDSGTILLREACMEKVLKGITTVEEMLRVTYGY</sequence>
<dbReference type="CDD" id="cd01129">
    <property type="entry name" value="PulE-GspE-like"/>
    <property type="match status" value="1"/>
</dbReference>
<proteinExistence type="predicted"/>
<organism evidence="4 5">
    <name type="scientific">Clostridium mobile</name>
    <dbReference type="NCBI Taxonomy" id="2841512"/>
    <lineage>
        <taxon>Bacteria</taxon>
        <taxon>Bacillati</taxon>
        <taxon>Bacillota</taxon>
        <taxon>Clostridia</taxon>
        <taxon>Eubacteriales</taxon>
        <taxon>Clostridiaceae</taxon>
        <taxon>Clostridium</taxon>
    </lineage>
</organism>
<keyword evidence="5" id="KW-1185">Reference proteome</keyword>
<comment type="caution">
    <text evidence="4">The sequence shown here is derived from an EMBL/GenBank/DDBJ whole genome shotgun (WGS) entry which is preliminary data.</text>
</comment>
<dbReference type="PANTHER" id="PTHR30258:SF1">
    <property type="entry name" value="PROTEIN TRANSPORT PROTEIN HOFB HOMOLOG"/>
    <property type="match status" value="1"/>
</dbReference>
<keyword evidence="2" id="KW-0067">ATP-binding</keyword>
<name>A0ABS6EJD8_9CLOT</name>
<dbReference type="Pfam" id="PF05157">
    <property type="entry name" value="MshEN"/>
    <property type="match status" value="1"/>
</dbReference>
<dbReference type="InterPro" id="IPR001482">
    <property type="entry name" value="T2SS/T4SS_dom"/>
</dbReference>
<dbReference type="PANTHER" id="PTHR30258">
    <property type="entry name" value="TYPE II SECRETION SYSTEM PROTEIN GSPE-RELATED"/>
    <property type="match status" value="1"/>
</dbReference>
<dbReference type="RefSeq" id="WP_216439895.1">
    <property type="nucleotide sequence ID" value="NZ_JAHLQF010000003.1"/>
</dbReference>